<gene>
    <name evidence="1" type="ORF">GB883_00815</name>
</gene>
<dbReference type="Proteomes" id="UP000451860">
    <property type="component" value="Unassembled WGS sequence"/>
</dbReference>
<evidence type="ECO:0000313" key="1">
    <source>
        <dbReference type="EMBL" id="KAE8765984.1"/>
    </source>
</evidence>
<dbReference type="AlphaFoldDB" id="A0A7J5UUM4"/>
<dbReference type="RefSeq" id="WP_152201898.1">
    <property type="nucleotide sequence ID" value="NZ_VUKF01000009.1"/>
</dbReference>
<proteinExistence type="predicted"/>
<protein>
    <submittedName>
        <fullName evidence="1">Uncharacterized protein</fullName>
    </submittedName>
</protein>
<evidence type="ECO:0000313" key="2">
    <source>
        <dbReference type="Proteomes" id="UP000451860"/>
    </source>
</evidence>
<dbReference type="EMBL" id="WHJE01000002">
    <property type="protein sequence ID" value="KAE8765984.1"/>
    <property type="molecule type" value="Genomic_DNA"/>
</dbReference>
<organism evidence="1 2">
    <name type="scientific">Georgenia thermotolerans</name>
    <dbReference type="NCBI Taxonomy" id="527326"/>
    <lineage>
        <taxon>Bacteria</taxon>
        <taxon>Bacillati</taxon>
        <taxon>Actinomycetota</taxon>
        <taxon>Actinomycetes</taxon>
        <taxon>Micrococcales</taxon>
        <taxon>Bogoriellaceae</taxon>
        <taxon>Georgenia</taxon>
    </lineage>
</organism>
<comment type="caution">
    <text evidence="1">The sequence shown here is derived from an EMBL/GenBank/DDBJ whole genome shotgun (WGS) entry which is preliminary data.</text>
</comment>
<reference evidence="1 2" key="1">
    <citation type="submission" date="2019-10" db="EMBL/GenBank/DDBJ databases">
        <title>Georgenia wutianyii sp. nov. and Georgenia yuyongxinii sp. nov. isolated from plateau pika (Ochotona curzoniae) in the Qinghai-Tibet plateau of China.</title>
        <authorList>
            <person name="Tian Z."/>
        </authorList>
    </citation>
    <scope>NUCLEOTIDE SEQUENCE [LARGE SCALE GENOMIC DNA]</scope>
    <source>
        <strain evidence="1 2">DSM 21501</strain>
    </source>
</reference>
<accession>A0A7J5UUM4</accession>
<keyword evidence="2" id="KW-1185">Reference proteome</keyword>
<sequence>MLIVVEDPRLPRSLRGLPVLQVANIHLLEQSILDTWHVRRWQTETREIDQYAWEALNKPLYVEIQSTPRFPYGSSEDEIIQHLAQDLRLRGARVLLPGEKARSRTAQAADLIVWDEGLRAAFGLPLPIEILPWSGSVSWVRSQVQDTLVRSGAKSIVAVTPEGARKNDLWSDGDKLILTVTAQSLQLALEGKTVADAFNSLLAAASA</sequence>
<name>A0A7J5UUM4_9MICO</name>